<keyword evidence="2" id="KW-0472">Membrane</keyword>
<comment type="caution">
    <text evidence="3">The sequence shown here is derived from an EMBL/GenBank/DDBJ whole genome shotgun (WGS) entry which is preliminary data.</text>
</comment>
<sequence length="483" mass="54301">MNATTFTTTATTMAKKNQKMAEKLTLKKPVSSNGSVASSSNGSFASSKKDNNNNNKNSSKKNGLPADTNNEGQSLNSDSSSNSSNEVVVVKSQSPPWKATFDYLADQAFNAAGFAYLSAIGGMAWYFMRQSNIDFLDEFTSALTLMITHKNGANFFGMLTFMILLRSAINKLVYPIVLNHIYDGKNHKYTAHYCEWLFDAIKNTVMFTIGFYVAWGSDWWPMYQHGRLGWYPKQGGTIFDSDGEIVPTCALALETIGHFEVTVDFVALLTLVWDAVTEYYEAQTALLRHGQDEKQATTTTSFAEDFVHHTGVCFGALFLYITAKDNCNAIAIIVLLGQFNDMCEFAALSLGLCKVWVLERVVTPILCVFWTISLFYIWPAALIPIFLEPIPIEHSFDSMLVLQLTLYQFGSIAIASLFWAMHMFWLYKGLLFLYRYQRGVYFAEKKLKFKKDKGEHETQQDVPQYGRTACLASGTMLKPTKEE</sequence>
<reference evidence="3" key="1">
    <citation type="submission" date="2020-06" db="EMBL/GenBank/DDBJ databases">
        <authorList>
            <consortium name="Plant Systems Biology data submission"/>
        </authorList>
    </citation>
    <scope>NUCLEOTIDE SEQUENCE</scope>
    <source>
        <strain evidence="3">D6</strain>
    </source>
</reference>
<feature type="transmembrane region" description="Helical" evidence="2">
    <location>
        <begin position="365"/>
        <end position="387"/>
    </location>
</feature>
<feature type="transmembrane region" description="Helical" evidence="2">
    <location>
        <begin position="407"/>
        <end position="427"/>
    </location>
</feature>
<keyword evidence="2" id="KW-1133">Transmembrane helix</keyword>
<evidence type="ECO:0000256" key="1">
    <source>
        <dbReference type="SAM" id="MobiDB-lite"/>
    </source>
</evidence>
<keyword evidence="2" id="KW-0812">Transmembrane</keyword>
<keyword evidence="4" id="KW-1185">Reference proteome</keyword>
<accession>A0A9N8DMN5</accession>
<feature type="compositionally biased region" description="Low complexity" evidence="1">
    <location>
        <begin position="30"/>
        <end position="62"/>
    </location>
</feature>
<protein>
    <recommendedName>
        <fullName evidence="5">TLC domain-containing protein</fullName>
    </recommendedName>
</protein>
<dbReference type="Proteomes" id="UP001153069">
    <property type="component" value="Unassembled WGS sequence"/>
</dbReference>
<evidence type="ECO:0000313" key="3">
    <source>
        <dbReference type="EMBL" id="CAB9503401.1"/>
    </source>
</evidence>
<proteinExistence type="predicted"/>
<feature type="compositionally biased region" description="Low complexity" evidence="1">
    <location>
        <begin position="74"/>
        <end position="88"/>
    </location>
</feature>
<dbReference type="AlphaFoldDB" id="A0A9N8DMN5"/>
<evidence type="ECO:0008006" key="5">
    <source>
        <dbReference type="Google" id="ProtNLM"/>
    </source>
</evidence>
<evidence type="ECO:0000313" key="4">
    <source>
        <dbReference type="Proteomes" id="UP001153069"/>
    </source>
</evidence>
<name>A0A9N8DMN5_9STRA</name>
<feature type="region of interest" description="Disordered" evidence="1">
    <location>
        <begin position="1"/>
        <end position="88"/>
    </location>
</feature>
<feature type="transmembrane region" description="Helical" evidence="2">
    <location>
        <begin position="108"/>
        <end position="127"/>
    </location>
</feature>
<gene>
    <name evidence="3" type="ORF">SEMRO_164_G073650.1</name>
</gene>
<dbReference type="EMBL" id="CAICTM010000163">
    <property type="protein sequence ID" value="CAB9503401.1"/>
    <property type="molecule type" value="Genomic_DNA"/>
</dbReference>
<evidence type="ECO:0000256" key="2">
    <source>
        <dbReference type="SAM" id="Phobius"/>
    </source>
</evidence>
<feature type="compositionally biased region" description="Low complexity" evidence="1">
    <location>
        <begin position="1"/>
        <end position="14"/>
    </location>
</feature>
<feature type="transmembrane region" description="Helical" evidence="2">
    <location>
        <begin position="147"/>
        <end position="165"/>
    </location>
</feature>
<organism evidence="3 4">
    <name type="scientific">Seminavis robusta</name>
    <dbReference type="NCBI Taxonomy" id="568900"/>
    <lineage>
        <taxon>Eukaryota</taxon>
        <taxon>Sar</taxon>
        <taxon>Stramenopiles</taxon>
        <taxon>Ochrophyta</taxon>
        <taxon>Bacillariophyta</taxon>
        <taxon>Bacillariophyceae</taxon>
        <taxon>Bacillariophycidae</taxon>
        <taxon>Naviculales</taxon>
        <taxon>Naviculaceae</taxon>
        <taxon>Seminavis</taxon>
    </lineage>
</organism>